<protein>
    <recommendedName>
        <fullName evidence="3">Conjugation system SOS inhibitor PsiB</fullName>
    </recommendedName>
</protein>
<evidence type="ECO:0000313" key="1">
    <source>
        <dbReference type="EMBL" id="TPG56748.1"/>
    </source>
</evidence>
<dbReference type="InterPro" id="IPR009385">
    <property type="entry name" value="Plasmid_inh_PsiB"/>
</dbReference>
<dbReference type="InterPro" id="IPR038131">
    <property type="entry name" value="PsiB-like_sf"/>
</dbReference>
<dbReference type="EMBL" id="RCZD01000016">
    <property type="protein sequence ID" value="TPG56748.1"/>
    <property type="molecule type" value="Genomic_DNA"/>
</dbReference>
<dbReference type="PROSITE" id="PS51257">
    <property type="entry name" value="PROKAR_LIPOPROTEIN"/>
    <property type="match status" value="1"/>
</dbReference>
<dbReference type="Proteomes" id="UP000317663">
    <property type="component" value="Unassembled WGS sequence"/>
</dbReference>
<dbReference type="AlphaFoldDB" id="A0A502G4B1"/>
<dbReference type="Gene3D" id="3.40.50.11880">
    <property type="entry name" value="Plasmid SOS inhibition protein"/>
    <property type="match status" value="1"/>
</dbReference>
<sequence>MPRRMPPDTEIPPERAVYNTMKNNPSPFLLTLLGCQPAGADLPAALRGNVRELFTDSVFQHIELPAAWSVDVPEPGEEGFISTCCVLTAASGIRLVFGHGGEDAPYWSMGLLFDAGQSVAWLFVSERIDYDAVAALERVILRVDGCIHNGYCTADVLAAALRVAGEAV</sequence>
<proteinExistence type="predicted"/>
<gene>
    <name evidence="1" type="ORF">EAH77_21965</name>
</gene>
<evidence type="ECO:0000313" key="2">
    <source>
        <dbReference type="Proteomes" id="UP000317663"/>
    </source>
</evidence>
<dbReference type="OrthoDB" id="6488194at2"/>
<name>A0A502G4B1_9GAMM</name>
<dbReference type="Pfam" id="PF06290">
    <property type="entry name" value="PsiB"/>
    <property type="match status" value="1"/>
</dbReference>
<comment type="caution">
    <text evidence="1">The sequence shown here is derived from an EMBL/GenBank/DDBJ whole genome shotgun (WGS) entry which is preliminary data.</text>
</comment>
<organism evidence="1 2">
    <name type="scientific">Ewingella americana</name>
    <dbReference type="NCBI Taxonomy" id="41202"/>
    <lineage>
        <taxon>Bacteria</taxon>
        <taxon>Pseudomonadati</taxon>
        <taxon>Pseudomonadota</taxon>
        <taxon>Gammaproteobacteria</taxon>
        <taxon>Enterobacterales</taxon>
        <taxon>Yersiniaceae</taxon>
        <taxon>Ewingella</taxon>
    </lineage>
</organism>
<reference evidence="1 2" key="1">
    <citation type="journal article" date="2019" name="Environ. Microbiol.">
        <title>Species interactions and distinct microbial communities in high Arctic permafrost affected cryosols are associated with the CH4 and CO2 gas fluxes.</title>
        <authorList>
            <person name="Altshuler I."/>
            <person name="Hamel J."/>
            <person name="Turney S."/>
            <person name="Magnuson E."/>
            <person name="Levesque R."/>
            <person name="Greer C."/>
            <person name="Whyte L.G."/>
        </authorList>
    </citation>
    <scope>NUCLEOTIDE SEQUENCE [LARGE SCALE GENOMIC DNA]</scope>
    <source>
        <strain evidence="1 2">E4</strain>
    </source>
</reference>
<keyword evidence="2" id="KW-1185">Reference proteome</keyword>
<accession>A0A502G4B1</accession>
<evidence type="ECO:0008006" key="3">
    <source>
        <dbReference type="Google" id="ProtNLM"/>
    </source>
</evidence>